<gene>
    <name evidence="2" type="ORF">FPZ12_044590</name>
</gene>
<evidence type="ECO:0000313" key="3">
    <source>
        <dbReference type="Proteomes" id="UP000319769"/>
    </source>
</evidence>
<feature type="transmembrane region" description="Helical" evidence="1">
    <location>
        <begin position="38"/>
        <end position="56"/>
    </location>
</feature>
<evidence type="ECO:0000313" key="2">
    <source>
        <dbReference type="EMBL" id="KAA9148700.1"/>
    </source>
</evidence>
<dbReference type="RefSeq" id="WP_144761444.1">
    <property type="nucleotide sequence ID" value="NZ_VMNW02000164.1"/>
</dbReference>
<feature type="transmembrane region" description="Helical" evidence="1">
    <location>
        <begin position="110"/>
        <end position="131"/>
    </location>
</feature>
<sequence>MSAITTRWEAFLDRVEAKERRNAQRLPGWRTRKRRRELTVVMVFANLVLVVAAAVSGQGDSATFYVPWFAGLVLWFVSFWLLRILTGKMSSAFLSLLDEREREWRQRVTYVAYQVLTGLMLVAMLYTVAIARQPDAGFRAGSMMASLLIVGSSAPAALLGWTLPDDDPEDSDA</sequence>
<comment type="caution">
    <text evidence="2">The sequence shown here is derived from an EMBL/GenBank/DDBJ whole genome shotgun (WGS) entry which is preliminary data.</text>
</comment>
<accession>A0A5N0ULX4</accession>
<dbReference type="EMBL" id="VMNW02000164">
    <property type="protein sequence ID" value="KAA9148700.1"/>
    <property type="molecule type" value="Genomic_DNA"/>
</dbReference>
<feature type="transmembrane region" description="Helical" evidence="1">
    <location>
        <begin position="62"/>
        <end position="82"/>
    </location>
</feature>
<proteinExistence type="predicted"/>
<keyword evidence="1" id="KW-0472">Membrane</keyword>
<keyword evidence="3" id="KW-1185">Reference proteome</keyword>
<evidence type="ECO:0000256" key="1">
    <source>
        <dbReference type="SAM" id="Phobius"/>
    </source>
</evidence>
<dbReference type="OrthoDB" id="8896802at2"/>
<feature type="transmembrane region" description="Helical" evidence="1">
    <location>
        <begin position="143"/>
        <end position="163"/>
    </location>
</feature>
<dbReference type="AlphaFoldDB" id="A0A5N0ULX4"/>
<protein>
    <submittedName>
        <fullName evidence="2">Uncharacterized protein</fullName>
    </submittedName>
</protein>
<name>A0A5N0ULX4_9PSEU</name>
<reference evidence="2" key="1">
    <citation type="submission" date="2019-09" db="EMBL/GenBank/DDBJ databases">
        <authorList>
            <person name="Teo W.F.A."/>
            <person name="Duangmal K."/>
        </authorList>
    </citation>
    <scope>NUCLEOTIDE SEQUENCE [LARGE SCALE GENOMIC DNA]</scope>
    <source>
        <strain evidence="2">K81G1</strain>
    </source>
</reference>
<organism evidence="2 3">
    <name type="scientific">Amycolatopsis acidicola</name>
    <dbReference type="NCBI Taxonomy" id="2596893"/>
    <lineage>
        <taxon>Bacteria</taxon>
        <taxon>Bacillati</taxon>
        <taxon>Actinomycetota</taxon>
        <taxon>Actinomycetes</taxon>
        <taxon>Pseudonocardiales</taxon>
        <taxon>Pseudonocardiaceae</taxon>
        <taxon>Amycolatopsis</taxon>
    </lineage>
</organism>
<keyword evidence="1" id="KW-1133">Transmembrane helix</keyword>
<keyword evidence="1" id="KW-0812">Transmembrane</keyword>
<dbReference type="Proteomes" id="UP000319769">
    <property type="component" value="Unassembled WGS sequence"/>
</dbReference>